<sequence>MRPSRGIYTKPIPTGRKPLTSHSHPSQWEFFRVLRGNLTIEFRDGELAVPTYTHHVMYWIPRTKMNEIEFVMSASDPAVDEEGAVVVDQPFLGKYGLTRINLSTQLFGHIYVLVLNLNSVMSRTIYIGAWSI</sequence>
<name>A0A124GQC9_PENFR</name>
<evidence type="ECO:0000313" key="3">
    <source>
        <dbReference type="Proteomes" id="UP000055045"/>
    </source>
</evidence>
<dbReference type="InterPro" id="IPR011051">
    <property type="entry name" value="RmlC_Cupin_sf"/>
</dbReference>
<dbReference type="AlphaFoldDB" id="A0A124GQC9"/>
<feature type="region of interest" description="Disordered" evidence="1">
    <location>
        <begin position="1"/>
        <end position="21"/>
    </location>
</feature>
<dbReference type="STRING" id="48697.A0A124GQC9"/>
<dbReference type="SUPFAM" id="SSF51182">
    <property type="entry name" value="RmlC-like cupins"/>
    <property type="match status" value="1"/>
</dbReference>
<dbReference type="Proteomes" id="UP000055045">
    <property type="component" value="Unassembled WGS sequence"/>
</dbReference>
<comment type="caution">
    <text evidence="2">The sequence shown here is derived from an EMBL/GenBank/DDBJ whole genome shotgun (WGS) entry which is preliminary data.</text>
</comment>
<proteinExistence type="predicted"/>
<dbReference type="EMBL" id="LLXE01000339">
    <property type="protein sequence ID" value="KUM57726.1"/>
    <property type="molecule type" value="Genomic_DNA"/>
</dbReference>
<gene>
    <name evidence="2" type="ORF">ACN42_g9440</name>
</gene>
<evidence type="ECO:0000256" key="1">
    <source>
        <dbReference type="SAM" id="MobiDB-lite"/>
    </source>
</evidence>
<evidence type="ECO:0000313" key="2">
    <source>
        <dbReference type="EMBL" id="KUM57726.1"/>
    </source>
</evidence>
<protein>
    <submittedName>
        <fullName evidence="2">Uncharacterized protein</fullName>
    </submittedName>
</protein>
<organism evidence="2 3">
    <name type="scientific">Penicillium freii</name>
    <dbReference type="NCBI Taxonomy" id="48697"/>
    <lineage>
        <taxon>Eukaryota</taxon>
        <taxon>Fungi</taxon>
        <taxon>Dikarya</taxon>
        <taxon>Ascomycota</taxon>
        <taxon>Pezizomycotina</taxon>
        <taxon>Eurotiomycetes</taxon>
        <taxon>Eurotiomycetidae</taxon>
        <taxon>Eurotiales</taxon>
        <taxon>Aspergillaceae</taxon>
        <taxon>Penicillium</taxon>
    </lineage>
</organism>
<keyword evidence="3" id="KW-1185">Reference proteome</keyword>
<reference evidence="2 3" key="1">
    <citation type="submission" date="2015-10" db="EMBL/GenBank/DDBJ databases">
        <title>Genome sequencing of Penicillium freii.</title>
        <authorList>
            <person name="Nguyen H.D."/>
            <person name="Visagie C.M."/>
            <person name="Seifert K.A."/>
        </authorList>
    </citation>
    <scope>NUCLEOTIDE SEQUENCE [LARGE SCALE GENOMIC DNA]</scope>
    <source>
        <strain evidence="2 3">DAOM 242723</strain>
    </source>
</reference>
<accession>A0A124GQC9</accession>